<keyword evidence="1" id="KW-0472">Membrane</keyword>
<accession>A0A2P2QVZ1</accession>
<feature type="transmembrane region" description="Helical" evidence="1">
    <location>
        <begin position="21"/>
        <end position="40"/>
    </location>
</feature>
<reference evidence="2" key="1">
    <citation type="submission" date="2018-02" db="EMBL/GenBank/DDBJ databases">
        <title>Rhizophora mucronata_Transcriptome.</title>
        <authorList>
            <person name="Meera S.P."/>
            <person name="Sreeshan A."/>
            <person name="Augustine A."/>
        </authorList>
    </citation>
    <scope>NUCLEOTIDE SEQUENCE</scope>
    <source>
        <tissue evidence="2">Leaf</tissue>
    </source>
</reference>
<proteinExistence type="predicted"/>
<organism evidence="2">
    <name type="scientific">Rhizophora mucronata</name>
    <name type="common">Asiatic mangrove</name>
    <dbReference type="NCBI Taxonomy" id="61149"/>
    <lineage>
        <taxon>Eukaryota</taxon>
        <taxon>Viridiplantae</taxon>
        <taxon>Streptophyta</taxon>
        <taxon>Embryophyta</taxon>
        <taxon>Tracheophyta</taxon>
        <taxon>Spermatophyta</taxon>
        <taxon>Magnoliopsida</taxon>
        <taxon>eudicotyledons</taxon>
        <taxon>Gunneridae</taxon>
        <taxon>Pentapetalae</taxon>
        <taxon>rosids</taxon>
        <taxon>fabids</taxon>
        <taxon>Malpighiales</taxon>
        <taxon>Rhizophoraceae</taxon>
        <taxon>Rhizophora</taxon>
    </lineage>
</organism>
<dbReference type="AlphaFoldDB" id="A0A2P2QVZ1"/>
<evidence type="ECO:0000256" key="1">
    <source>
        <dbReference type="SAM" id="Phobius"/>
    </source>
</evidence>
<evidence type="ECO:0000313" key="2">
    <source>
        <dbReference type="EMBL" id="MBX71044.1"/>
    </source>
</evidence>
<sequence length="43" mass="5170">MAYKLIFEPQQQVQSCILLQLLRLCIIWGYIFLLVFWTTVCYA</sequence>
<keyword evidence="1" id="KW-0812">Transmembrane</keyword>
<protein>
    <submittedName>
        <fullName evidence="2">Uncharacterized protein</fullName>
    </submittedName>
</protein>
<name>A0A2P2QVZ1_RHIMU</name>
<dbReference type="EMBL" id="GGEC01090560">
    <property type="protein sequence ID" value="MBX71044.1"/>
    <property type="molecule type" value="Transcribed_RNA"/>
</dbReference>
<keyword evidence="1" id="KW-1133">Transmembrane helix</keyword>